<name>A0A310SB47_9HYME</name>
<proteinExistence type="predicted"/>
<protein>
    <submittedName>
        <fullName evidence="1">Uncharacterized protein</fullName>
    </submittedName>
</protein>
<organism evidence="1 2">
    <name type="scientific">Eufriesea mexicana</name>
    <dbReference type="NCBI Taxonomy" id="516756"/>
    <lineage>
        <taxon>Eukaryota</taxon>
        <taxon>Metazoa</taxon>
        <taxon>Ecdysozoa</taxon>
        <taxon>Arthropoda</taxon>
        <taxon>Hexapoda</taxon>
        <taxon>Insecta</taxon>
        <taxon>Pterygota</taxon>
        <taxon>Neoptera</taxon>
        <taxon>Endopterygota</taxon>
        <taxon>Hymenoptera</taxon>
        <taxon>Apocrita</taxon>
        <taxon>Aculeata</taxon>
        <taxon>Apoidea</taxon>
        <taxon>Anthophila</taxon>
        <taxon>Apidae</taxon>
        <taxon>Eufriesea</taxon>
    </lineage>
</organism>
<gene>
    <name evidence="1" type="ORF">WN48_02954</name>
</gene>
<sequence length="216" mass="24230">MTAELPAVLHEHTICTYDDYQSMSTWFSIRRKINCNPRRSKLQHGNGIINRDTENQLVNGIETPSQRAVCFVFKTAGKIPISSIMAAIQAAISIALFSLDNTVTGNHDISVCLHEFAIPMDDVGSMIFMRRQHLRDAILKTRPPSLELIQNSYTSHKDPDGKAKRHRTGSEDFLGIPATHFERAPSRRHVCASEVSSENKIEITSKPTEVDGMRID</sequence>
<keyword evidence="2" id="KW-1185">Reference proteome</keyword>
<dbReference type="EMBL" id="KQ777311">
    <property type="protein sequence ID" value="OAD52124.1"/>
    <property type="molecule type" value="Genomic_DNA"/>
</dbReference>
<reference evidence="1 2" key="1">
    <citation type="submission" date="2015-07" db="EMBL/GenBank/DDBJ databases">
        <title>The genome of Eufriesea mexicana.</title>
        <authorList>
            <person name="Pan H."/>
            <person name="Kapheim K."/>
        </authorList>
    </citation>
    <scope>NUCLEOTIDE SEQUENCE [LARGE SCALE GENOMIC DNA]</scope>
    <source>
        <strain evidence="1">0111107269</strain>
        <tissue evidence="1">Whole body</tissue>
    </source>
</reference>
<dbReference type="AlphaFoldDB" id="A0A310SB47"/>
<dbReference type="Proteomes" id="UP000250275">
    <property type="component" value="Unassembled WGS sequence"/>
</dbReference>
<evidence type="ECO:0000313" key="2">
    <source>
        <dbReference type="Proteomes" id="UP000250275"/>
    </source>
</evidence>
<evidence type="ECO:0000313" key="1">
    <source>
        <dbReference type="EMBL" id="OAD52124.1"/>
    </source>
</evidence>
<accession>A0A310SB47</accession>